<comment type="caution">
    <text evidence="7">The sequence shown here is derived from an EMBL/GenBank/DDBJ whole genome shotgun (WGS) entry which is preliminary data.</text>
</comment>
<keyword evidence="2" id="KW-0805">Transcription regulation</keyword>
<evidence type="ECO:0000313" key="7">
    <source>
        <dbReference type="EMBL" id="PRP96318.1"/>
    </source>
</evidence>
<dbReference type="PROSITE" id="PS50931">
    <property type="entry name" value="HTH_LYSR"/>
    <property type="match status" value="1"/>
</dbReference>
<dbReference type="InterPro" id="IPR000847">
    <property type="entry name" value="LysR_HTH_N"/>
</dbReference>
<protein>
    <submittedName>
        <fullName evidence="7">HTH-type transcriptional regulator DmlR</fullName>
    </submittedName>
</protein>
<dbReference type="OrthoDB" id="5416547at2"/>
<dbReference type="SUPFAM" id="SSF53850">
    <property type="entry name" value="Periplasmic binding protein-like II"/>
    <property type="match status" value="1"/>
</dbReference>
<dbReference type="PRINTS" id="PR00039">
    <property type="entry name" value="HTHLYSR"/>
</dbReference>
<dbReference type="GO" id="GO:0043565">
    <property type="term" value="F:sequence-specific DNA binding"/>
    <property type="evidence" value="ECO:0007669"/>
    <property type="project" value="TreeGrafter"/>
</dbReference>
<dbReference type="SUPFAM" id="SSF46785">
    <property type="entry name" value="Winged helix' DNA-binding domain"/>
    <property type="match status" value="1"/>
</dbReference>
<dbReference type="CDD" id="cd08474">
    <property type="entry name" value="PBP2_CrgA_like_5"/>
    <property type="match status" value="1"/>
</dbReference>
<organism evidence="7 8">
    <name type="scientific">Enhygromyxa salina</name>
    <dbReference type="NCBI Taxonomy" id="215803"/>
    <lineage>
        <taxon>Bacteria</taxon>
        <taxon>Pseudomonadati</taxon>
        <taxon>Myxococcota</taxon>
        <taxon>Polyangia</taxon>
        <taxon>Nannocystales</taxon>
        <taxon>Nannocystaceae</taxon>
        <taxon>Enhygromyxa</taxon>
    </lineage>
</organism>
<reference evidence="7 8" key="1">
    <citation type="submission" date="2018-03" db="EMBL/GenBank/DDBJ databases">
        <title>Draft Genome Sequences of the Obligatory Marine Myxobacteria Enhygromyxa salina SWB007.</title>
        <authorList>
            <person name="Poehlein A."/>
            <person name="Moghaddam J.A."/>
            <person name="Harms H."/>
            <person name="Alanjari M."/>
            <person name="Koenig G.M."/>
            <person name="Daniel R."/>
            <person name="Schaeberle T.F."/>
        </authorList>
    </citation>
    <scope>NUCLEOTIDE SEQUENCE [LARGE SCALE GENOMIC DNA]</scope>
    <source>
        <strain evidence="7 8">SWB007</strain>
    </source>
</reference>
<evidence type="ECO:0000256" key="4">
    <source>
        <dbReference type="ARBA" id="ARBA00023163"/>
    </source>
</evidence>
<evidence type="ECO:0000313" key="8">
    <source>
        <dbReference type="Proteomes" id="UP000238823"/>
    </source>
</evidence>
<evidence type="ECO:0000259" key="6">
    <source>
        <dbReference type="PROSITE" id="PS50931"/>
    </source>
</evidence>
<comment type="similarity">
    <text evidence="1">Belongs to the LysR transcriptional regulatory family.</text>
</comment>
<dbReference type="GO" id="GO:0003700">
    <property type="term" value="F:DNA-binding transcription factor activity"/>
    <property type="evidence" value="ECO:0007669"/>
    <property type="project" value="InterPro"/>
</dbReference>
<dbReference type="EMBL" id="PVNL01000135">
    <property type="protein sequence ID" value="PRP96318.1"/>
    <property type="molecule type" value="Genomic_DNA"/>
</dbReference>
<evidence type="ECO:0000256" key="5">
    <source>
        <dbReference type="SAM" id="MobiDB-lite"/>
    </source>
</evidence>
<accession>A0A2S9XTW5</accession>
<gene>
    <name evidence="7" type="primary">dmlR_10</name>
    <name evidence="7" type="ORF">ENSA7_71330</name>
</gene>
<dbReference type="FunFam" id="1.10.10.10:FF:000001">
    <property type="entry name" value="LysR family transcriptional regulator"/>
    <property type="match status" value="1"/>
</dbReference>
<dbReference type="Proteomes" id="UP000238823">
    <property type="component" value="Unassembled WGS sequence"/>
</dbReference>
<proteinExistence type="inferred from homology"/>
<dbReference type="InterPro" id="IPR058163">
    <property type="entry name" value="LysR-type_TF_proteobact-type"/>
</dbReference>
<dbReference type="RefSeq" id="WP_106093919.1">
    <property type="nucleotide sequence ID" value="NZ_PVNL01000135.1"/>
</dbReference>
<feature type="domain" description="HTH lysR-type" evidence="6">
    <location>
        <begin position="1"/>
        <end position="61"/>
    </location>
</feature>
<dbReference type="InterPro" id="IPR036388">
    <property type="entry name" value="WH-like_DNA-bd_sf"/>
</dbReference>
<dbReference type="AlphaFoldDB" id="A0A2S9XTW5"/>
<evidence type="ECO:0000256" key="2">
    <source>
        <dbReference type="ARBA" id="ARBA00023015"/>
    </source>
</evidence>
<dbReference type="GO" id="GO:0006351">
    <property type="term" value="P:DNA-templated transcription"/>
    <property type="evidence" value="ECO:0007669"/>
    <property type="project" value="TreeGrafter"/>
</dbReference>
<keyword evidence="4" id="KW-0804">Transcription</keyword>
<dbReference type="Pfam" id="PF03466">
    <property type="entry name" value="LysR_substrate"/>
    <property type="match status" value="1"/>
</dbReference>
<dbReference type="PANTHER" id="PTHR30537">
    <property type="entry name" value="HTH-TYPE TRANSCRIPTIONAL REGULATOR"/>
    <property type="match status" value="1"/>
</dbReference>
<evidence type="ECO:0000256" key="1">
    <source>
        <dbReference type="ARBA" id="ARBA00009437"/>
    </source>
</evidence>
<sequence>MRGSEFAELKAFAAVVERASFARAAEHLGLSPSALSQTIRQLEARLGARLLNRTTRSVAPTATGEQLYGRIAPLFRDIADAVSEASASAGRMSGTLRINTLGMAARQVIAPRLGRFHHAHPDVVLDIVIDDGLSDIVAGRFDAGIRVGGRLEKDMIAVRLTPDVKMIAVASPDYLARRGTPQSPADLHDHACINWRLQADGRAYRWEFEKKGKRVEVAADGPLVTNNSDIGVAAALQGLGIAYAFDRERVDEHLNQGRLVQILSDWSVARPGLFLYYANRRHPSPALSGFIDCMLDRDLAPPKAGSQRPSKRAVAARKPPRR</sequence>
<dbReference type="Gene3D" id="3.40.190.290">
    <property type="match status" value="1"/>
</dbReference>
<dbReference type="InterPro" id="IPR005119">
    <property type="entry name" value="LysR_subst-bd"/>
</dbReference>
<dbReference type="PANTHER" id="PTHR30537:SF1">
    <property type="entry name" value="HTH-TYPE TRANSCRIPTIONAL REGULATOR PGRR"/>
    <property type="match status" value="1"/>
</dbReference>
<feature type="compositionally biased region" description="Basic residues" evidence="5">
    <location>
        <begin position="309"/>
        <end position="322"/>
    </location>
</feature>
<dbReference type="Pfam" id="PF00126">
    <property type="entry name" value="HTH_1"/>
    <property type="match status" value="1"/>
</dbReference>
<keyword evidence="3" id="KW-0238">DNA-binding</keyword>
<evidence type="ECO:0000256" key="3">
    <source>
        <dbReference type="ARBA" id="ARBA00023125"/>
    </source>
</evidence>
<dbReference type="InterPro" id="IPR036390">
    <property type="entry name" value="WH_DNA-bd_sf"/>
</dbReference>
<feature type="region of interest" description="Disordered" evidence="5">
    <location>
        <begin position="300"/>
        <end position="322"/>
    </location>
</feature>
<dbReference type="Gene3D" id="1.10.10.10">
    <property type="entry name" value="Winged helix-like DNA-binding domain superfamily/Winged helix DNA-binding domain"/>
    <property type="match status" value="1"/>
</dbReference>
<name>A0A2S9XTW5_9BACT</name>